<feature type="binding site" evidence="4">
    <location>
        <position position="87"/>
    </location>
    <ligand>
        <name>substrate</name>
    </ligand>
</feature>
<reference evidence="6 7" key="1">
    <citation type="submission" date="2018-01" db="EMBL/GenBank/DDBJ databases">
        <title>Genomic Encyclopedia of Archaeal and Bacterial Type Strains, Phase II (KMG-II): from individual species to whole genera.</title>
        <authorList>
            <person name="Goeker M."/>
        </authorList>
    </citation>
    <scope>NUCLEOTIDE SEQUENCE [LARGE SCALE GENOMIC DNA]</scope>
    <source>
        <strain evidence="6 7">DSM 17023</strain>
    </source>
</reference>
<dbReference type="PANTHER" id="PTHR23407">
    <property type="entry name" value="ATPASE INHIBITOR/5-FORMYLTETRAHYDROFOLATE CYCLO-LIGASE"/>
    <property type="match status" value="1"/>
</dbReference>
<feature type="binding site" evidence="4">
    <location>
        <begin position="161"/>
        <end position="169"/>
    </location>
    <ligand>
        <name>ATP</name>
        <dbReference type="ChEBI" id="CHEBI:30616"/>
    </ligand>
</feature>
<keyword evidence="3 4" id="KW-0067">ATP-binding</keyword>
<accession>A0A2S3UM46</accession>
<evidence type="ECO:0000256" key="2">
    <source>
        <dbReference type="ARBA" id="ARBA00022741"/>
    </source>
</evidence>
<dbReference type="Gene3D" id="3.40.50.10420">
    <property type="entry name" value="NagB/RpiA/CoA transferase-like"/>
    <property type="match status" value="1"/>
</dbReference>
<dbReference type="GO" id="GO:0046872">
    <property type="term" value="F:metal ion binding"/>
    <property type="evidence" value="ECO:0007669"/>
    <property type="project" value="UniProtKB-KW"/>
</dbReference>
<evidence type="ECO:0000256" key="3">
    <source>
        <dbReference type="ARBA" id="ARBA00022840"/>
    </source>
</evidence>
<dbReference type="SUPFAM" id="SSF100950">
    <property type="entry name" value="NagB/RpiA/CoA transferase-like"/>
    <property type="match status" value="1"/>
</dbReference>
<dbReference type="PANTHER" id="PTHR23407:SF1">
    <property type="entry name" value="5-FORMYLTETRAHYDROFOLATE CYCLO-LIGASE"/>
    <property type="match status" value="1"/>
</dbReference>
<dbReference type="InterPro" id="IPR024185">
    <property type="entry name" value="FTHF_cligase-like_sf"/>
</dbReference>
<gene>
    <name evidence="6" type="ORF">CLV41_11124</name>
</gene>
<dbReference type="OrthoDB" id="9801938at2"/>
<dbReference type="Proteomes" id="UP000236959">
    <property type="component" value="Unassembled WGS sequence"/>
</dbReference>
<dbReference type="GO" id="GO:0030272">
    <property type="term" value="F:5-formyltetrahydrofolate cyclo-ligase activity"/>
    <property type="evidence" value="ECO:0007669"/>
    <property type="project" value="UniProtKB-EC"/>
</dbReference>
<name>A0A2S3UM46_9HYPH</name>
<dbReference type="EMBL" id="PPCN01000011">
    <property type="protein sequence ID" value="POF28774.1"/>
    <property type="molecule type" value="Genomic_DNA"/>
</dbReference>
<dbReference type="AlphaFoldDB" id="A0A2S3UM46"/>
<keyword evidence="2 4" id="KW-0547">Nucleotide-binding</keyword>
<dbReference type="GO" id="GO:0035999">
    <property type="term" value="P:tetrahydrofolate interconversion"/>
    <property type="evidence" value="ECO:0007669"/>
    <property type="project" value="TreeGrafter"/>
</dbReference>
<keyword evidence="7" id="KW-1185">Reference proteome</keyword>
<keyword evidence="5" id="KW-0479">Metal-binding</keyword>
<keyword evidence="5" id="KW-0460">Magnesium</keyword>
<evidence type="ECO:0000256" key="5">
    <source>
        <dbReference type="RuleBase" id="RU361279"/>
    </source>
</evidence>
<comment type="cofactor">
    <cofactor evidence="5">
        <name>Mg(2+)</name>
        <dbReference type="ChEBI" id="CHEBI:18420"/>
    </cofactor>
</comment>
<proteinExistence type="inferred from homology"/>
<sequence>MSEEEDRPGDPVCYACKLVGGHIVDEQTFRDVSRFRKSERIRLMEKRRRMENAERREKTIALIANLHRFLENKAFARIAVYWPIRGEPDLRLLMTDLSGAGRTVLLPVVTTKEAPLQFLPWHTGCAMSRGIWNIPVPATGEAQVPDIILSPLVGVDDENFRLGNGGGYYDRTLAAFDRKPLTVGVGFEFCRMPTIFPLPWDIAMDVVVTEKG</sequence>
<evidence type="ECO:0000313" key="7">
    <source>
        <dbReference type="Proteomes" id="UP000236959"/>
    </source>
</evidence>
<comment type="similarity">
    <text evidence="1 5">Belongs to the 5-formyltetrahydrofolate cyclo-ligase family.</text>
</comment>
<evidence type="ECO:0000313" key="6">
    <source>
        <dbReference type="EMBL" id="POF28774.1"/>
    </source>
</evidence>
<organism evidence="6 7">
    <name type="scientific">Roseibium marinum</name>
    <dbReference type="NCBI Taxonomy" id="281252"/>
    <lineage>
        <taxon>Bacteria</taxon>
        <taxon>Pseudomonadati</taxon>
        <taxon>Pseudomonadota</taxon>
        <taxon>Alphaproteobacteria</taxon>
        <taxon>Hyphomicrobiales</taxon>
        <taxon>Stappiaceae</taxon>
        <taxon>Roseibium</taxon>
    </lineage>
</organism>
<comment type="catalytic activity">
    <reaction evidence="5">
        <text>(6S)-5-formyl-5,6,7,8-tetrahydrofolate + ATP = (6R)-5,10-methenyltetrahydrofolate + ADP + phosphate</text>
        <dbReference type="Rhea" id="RHEA:10488"/>
        <dbReference type="ChEBI" id="CHEBI:30616"/>
        <dbReference type="ChEBI" id="CHEBI:43474"/>
        <dbReference type="ChEBI" id="CHEBI:57455"/>
        <dbReference type="ChEBI" id="CHEBI:57457"/>
        <dbReference type="ChEBI" id="CHEBI:456216"/>
        <dbReference type="EC" id="6.3.3.2"/>
    </reaction>
</comment>
<dbReference type="InterPro" id="IPR002698">
    <property type="entry name" value="FTHF_cligase"/>
</dbReference>
<dbReference type="RefSeq" id="WP_103224436.1">
    <property type="nucleotide sequence ID" value="NZ_PPCN01000011.1"/>
</dbReference>
<comment type="caution">
    <text evidence="6">The sequence shown here is derived from an EMBL/GenBank/DDBJ whole genome shotgun (WGS) entry which is preliminary data.</text>
</comment>
<dbReference type="GO" id="GO:0005524">
    <property type="term" value="F:ATP binding"/>
    <property type="evidence" value="ECO:0007669"/>
    <property type="project" value="UniProtKB-KW"/>
</dbReference>
<evidence type="ECO:0000256" key="1">
    <source>
        <dbReference type="ARBA" id="ARBA00010638"/>
    </source>
</evidence>
<dbReference type="Pfam" id="PF01812">
    <property type="entry name" value="5-FTHF_cyc-lig"/>
    <property type="match status" value="1"/>
</dbReference>
<dbReference type="InterPro" id="IPR037171">
    <property type="entry name" value="NagB/RpiA_transferase-like"/>
</dbReference>
<dbReference type="EC" id="6.3.3.2" evidence="5"/>
<dbReference type="GO" id="GO:0009396">
    <property type="term" value="P:folic acid-containing compound biosynthetic process"/>
    <property type="evidence" value="ECO:0007669"/>
    <property type="project" value="TreeGrafter"/>
</dbReference>
<dbReference type="NCBIfam" id="TIGR02727">
    <property type="entry name" value="MTHFS_bact"/>
    <property type="match status" value="1"/>
</dbReference>
<protein>
    <recommendedName>
        <fullName evidence="5">5-formyltetrahydrofolate cyclo-ligase</fullName>
        <ecNumber evidence="5">6.3.3.2</ecNumber>
    </recommendedName>
</protein>
<dbReference type="PIRSF" id="PIRSF006806">
    <property type="entry name" value="FTHF_cligase"/>
    <property type="match status" value="1"/>
</dbReference>
<evidence type="ECO:0000256" key="4">
    <source>
        <dbReference type="PIRSR" id="PIRSR006806-1"/>
    </source>
</evidence>